<evidence type="ECO:0000313" key="10">
    <source>
        <dbReference type="EMBL" id="MFC7062712.1"/>
    </source>
</evidence>
<reference evidence="11" key="1">
    <citation type="journal article" date="2019" name="Int. J. Syst. Evol. Microbiol.">
        <title>The Global Catalogue of Microorganisms (GCM) 10K type strain sequencing project: providing services to taxonomists for standard genome sequencing and annotation.</title>
        <authorList>
            <consortium name="The Broad Institute Genomics Platform"/>
            <consortium name="The Broad Institute Genome Sequencing Center for Infectious Disease"/>
            <person name="Wu L."/>
            <person name="Ma J."/>
        </authorList>
    </citation>
    <scope>NUCLEOTIDE SEQUENCE [LARGE SCALE GENOMIC DNA]</scope>
    <source>
        <strain evidence="11">CGMCC 4.1621</strain>
    </source>
</reference>
<sequence length="362" mass="41293">MLYKWVSRLFLCSVVFIAGCMPSYSIEDRAIVHIMGYDYIKDGEFKGTVAIPQYGRTEESSATELYLNTTADSPKNLSMKLEGESSKPLSIGKLEVVLFGEELAKNNITDFLDILSRDARIGRGIYLGVVKGDTQELIEGEYSEDETTAKYLNGLIENNYYKNIPQVNLHRFLYAYHAKGMDGYLPILKKENGNIRIDGISFFKGGKLVFNVPFDKTLFFKVIRESTTRGEQKLNYEGGSIYMNHIRSNVSYSIEENGNNPKLMVQVNLQGSISEMEDLKQKKKESSSFVKELEQAYIELFEKESSQLIKKFQEENVDPLGFGTVLNRRSKEFDMDNWEEIYPEAQISVNFDVKIVETGITN</sequence>
<feature type="domain" description="Spore germination GerAC-like C-terminal" evidence="8">
    <location>
        <begin position="198"/>
        <end position="359"/>
    </location>
</feature>
<proteinExistence type="inferred from homology"/>
<accession>A0ABW2EKB5</accession>
<comment type="caution">
    <text evidence="10">The sequence shown here is derived from an EMBL/GenBank/DDBJ whole genome shotgun (WGS) entry which is preliminary data.</text>
</comment>
<dbReference type="InterPro" id="IPR057336">
    <property type="entry name" value="GerAC_N"/>
</dbReference>
<protein>
    <submittedName>
        <fullName evidence="10">Ger(X)C family spore germination protein</fullName>
    </submittedName>
</protein>
<evidence type="ECO:0000259" key="8">
    <source>
        <dbReference type="Pfam" id="PF05504"/>
    </source>
</evidence>
<evidence type="ECO:0000256" key="5">
    <source>
        <dbReference type="ARBA" id="ARBA00023136"/>
    </source>
</evidence>
<evidence type="ECO:0000256" key="3">
    <source>
        <dbReference type="ARBA" id="ARBA00022544"/>
    </source>
</evidence>
<evidence type="ECO:0000256" key="7">
    <source>
        <dbReference type="ARBA" id="ARBA00023288"/>
    </source>
</evidence>
<evidence type="ECO:0000256" key="6">
    <source>
        <dbReference type="ARBA" id="ARBA00023139"/>
    </source>
</evidence>
<keyword evidence="4" id="KW-0732">Signal</keyword>
<comment type="similarity">
    <text evidence="2">Belongs to the GerABKC lipoprotein family.</text>
</comment>
<dbReference type="EMBL" id="JBHSZV010000032">
    <property type="protein sequence ID" value="MFC7062712.1"/>
    <property type="molecule type" value="Genomic_DNA"/>
</dbReference>
<name>A0ABW2EKB5_9BACI</name>
<dbReference type="Pfam" id="PF05504">
    <property type="entry name" value="Spore_GerAC"/>
    <property type="match status" value="1"/>
</dbReference>
<dbReference type="InterPro" id="IPR046953">
    <property type="entry name" value="Spore_GerAC-like_C"/>
</dbReference>
<dbReference type="RefSeq" id="WP_204709605.1">
    <property type="nucleotide sequence ID" value="NZ_JBHSZV010000032.1"/>
</dbReference>
<dbReference type="PANTHER" id="PTHR35789:SF1">
    <property type="entry name" value="SPORE GERMINATION PROTEIN B3"/>
    <property type="match status" value="1"/>
</dbReference>
<keyword evidence="11" id="KW-1185">Reference proteome</keyword>
<feature type="domain" description="Spore germination protein N-terminal" evidence="9">
    <location>
        <begin position="26"/>
        <end position="189"/>
    </location>
</feature>
<dbReference type="PANTHER" id="PTHR35789">
    <property type="entry name" value="SPORE GERMINATION PROTEIN B3"/>
    <property type="match status" value="1"/>
</dbReference>
<dbReference type="PROSITE" id="PS51257">
    <property type="entry name" value="PROKAR_LIPOPROTEIN"/>
    <property type="match status" value="1"/>
</dbReference>
<dbReference type="InterPro" id="IPR008844">
    <property type="entry name" value="Spore_GerAC-like"/>
</dbReference>
<organism evidence="10 11">
    <name type="scientific">Halobacillus seohaensis</name>
    <dbReference type="NCBI Taxonomy" id="447421"/>
    <lineage>
        <taxon>Bacteria</taxon>
        <taxon>Bacillati</taxon>
        <taxon>Bacillota</taxon>
        <taxon>Bacilli</taxon>
        <taxon>Bacillales</taxon>
        <taxon>Bacillaceae</taxon>
        <taxon>Halobacillus</taxon>
    </lineage>
</organism>
<evidence type="ECO:0000313" key="11">
    <source>
        <dbReference type="Proteomes" id="UP001596410"/>
    </source>
</evidence>
<keyword evidence="7" id="KW-0449">Lipoprotein</keyword>
<keyword evidence="5" id="KW-0472">Membrane</keyword>
<evidence type="ECO:0000259" key="9">
    <source>
        <dbReference type="Pfam" id="PF25198"/>
    </source>
</evidence>
<dbReference type="InterPro" id="IPR038501">
    <property type="entry name" value="Spore_GerAC_C_sf"/>
</dbReference>
<comment type="subcellular location">
    <subcellularLocation>
        <location evidence="1">Membrane</location>
        <topology evidence="1">Lipid-anchor</topology>
    </subcellularLocation>
</comment>
<gene>
    <name evidence="10" type="ORF">ACFQIC_12690</name>
</gene>
<keyword evidence="3" id="KW-0309">Germination</keyword>
<dbReference type="Proteomes" id="UP001596410">
    <property type="component" value="Unassembled WGS sequence"/>
</dbReference>
<evidence type="ECO:0000256" key="4">
    <source>
        <dbReference type="ARBA" id="ARBA00022729"/>
    </source>
</evidence>
<dbReference type="Gene3D" id="3.30.300.210">
    <property type="entry name" value="Nutrient germinant receptor protein C, domain 3"/>
    <property type="match status" value="1"/>
</dbReference>
<dbReference type="NCBIfam" id="TIGR02887">
    <property type="entry name" value="spore_ger_x_C"/>
    <property type="match status" value="1"/>
</dbReference>
<evidence type="ECO:0000256" key="2">
    <source>
        <dbReference type="ARBA" id="ARBA00007886"/>
    </source>
</evidence>
<dbReference type="Pfam" id="PF25198">
    <property type="entry name" value="Spore_GerAC_N"/>
    <property type="match status" value="1"/>
</dbReference>
<keyword evidence="6" id="KW-0564">Palmitate</keyword>
<evidence type="ECO:0000256" key="1">
    <source>
        <dbReference type="ARBA" id="ARBA00004635"/>
    </source>
</evidence>